<dbReference type="EC" id="2.7.2.11" evidence="8"/>
<organism evidence="10 11">
    <name type="scientific">Tsuneonella aeria</name>
    <dbReference type="NCBI Taxonomy" id="1837929"/>
    <lineage>
        <taxon>Bacteria</taxon>
        <taxon>Pseudomonadati</taxon>
        <taxon>Pseudomonadota</taxon>
        <taxon>Alphaproteobacteria</taxon>
        <taxon>Sphingomonadales</taxon>
        <taxon>Erythrobacteraceae</taxon>
        <taxon>Tsuneonella</taxon>
    </lineage>
</organism>
<dbReference type="FunFam" id="3.40.1160.10:FF:000006">
    <property type="entry name" value="Glutamate 5-kinase"/>
    <property type="match status" value="1"/>
</dbReference>
<dbReference type="InterPro" id="IPR002478">
    <property type="entry name" value="PUA"/>
</dbReference>
<dbReference type="CDD" id="cd21157">
    <property type="entry name" value="PUA_G5K"/>
    <property type="match status" value="1"/>
</dbReference>
<keyword evidence="5 8" id="KW-0547">Nucleotide-binding</keyword>
<dbReference type="InterPro" id="IPR015947">
    <property type="entry name" value="PUA-like_sf"/>
</dbReference>
<comment type="catalytic activity">
    <reaction evidence="8">
        <text>L-glutamate + ATP = L-glutamyl 5-phosphate + ADP</text>
        <dbReference type="Rhea" id="RHEA:14877"/>
        <dbReference type="ChEBI" id="CHEBI:29985"/>
        <dbReference type="ChEBI" id="CHEBI:30616"/>
        <dbReference type="ChEBI" id="CHEBI:58274"/>
        <dbReference type="ChEBI" id="CHEBI:456216"/>
        <dbReference type="EC" id="2.7.2.11"/>
    </reaction>
</comment>
<dbReference type="GO" id="GO:0003723">
    <property type="term" value="F:RNA binding"/>
    <property type="evidence" value="ECO:0007669"/>
    <property type="project" value="InterPro"/>
</dbReference>
<keyword evidence="3 8" id="KW-0641">Proline biosynthesis</keyword>
<dbReference type="PANTHER" id="PTHR43654:SF1">
    <property type="entry name" value="ISOPENTENYL PHOSPHATE KINASE"/>
    <property type="match status" value="1"/>
</dbReference>
<dbReference type="SMART" id="SM00359">
    <property type="entry name" value="PUA"/>
    <property type="match status" value="1"/>
</dbReference>
<dbReference type="GO" id="GO:0005829">
    <property type="term" value="C:cytosol"/>
    <property type="evidence" value="ECO:0007669"/>
    <property type="project" value="TreeGrafter"/>
</dbReference>
<dbReference type="PRINTS" id="PR00474">
    <property type="entry name" value="GLU5KINASE"/>
</dbReference>
<evidence type="ECO:0000313" key="11">
    <source>
        <dbReference type="Proteomes" id="UP000439522"/>
    </source>
</evidence>
<comment type="subcellular location">
    <subcellularLocation>
        <location evidence="8">Cytoplasm</location>
    </subcellularLocation>
</comment>
<feature type="binding site" evidence="8">
    <location>
        <position position="161"/>
    </location>
    <ligand>
        <name>substrate</name>
    </ligand>
</feature>
<dbReference type="InterPro" id="IPR036393">
    <property type="entry name" value="AceGlu_kinase-like_sf"/>
</dbReference>
<dbReference type="Gene3D" id="2.30.130.10">
    <property type="entry name" value="PUA domain"/>
    <property type="match status" value="1"/>
</dbReference>
<dbReference type="NCBIfam" id="TIGR01027">
    <property type="entry name" value="proB"/>
    <property type="match status" value="1"/>
</dbReference>
<dbReference type="SUPFAM" id="SSF88697">
    <property type="entry name" value="PUA domain-like"/>
    <property type="match status" value="1"/>
</dbReference>
<feature type="binding site" evidence="8">
    <location>
        <begin position="223"/>
        <end position="229"/>
    </location>
    <ligand>
        <name>ATP</name>
        <dbReference type="ChEBI" id="CHEBI:30616"/>
    </ligand>
</feature>
<reference evidence="10 11" key="1">
    <citation type="submission" date="2019-12" db="EMBL/GenBank/DDBJ databases">
        <title>Genomic-based taxomic classification of the family Erythrobacteraceae.</title>
        <authorList>
            <person name="Xu L."/>
        </authorList>
    </citation>
    <scope>NUCLEOTIDE SEQUENCE [LARGE SCALE GENOMIC DNA]</scope>
    <source>
        <strain evidence="10 11">100921-2</strain>
    </source>
</reference>
<dbReference type="RefSeq" id="WP_160610317.1">
    <property type="nucleotide sequence ID" value="NZ_WTZA01000001.1"/>
</dbReference>
<comment type="function">
    <text evidence="8">Catalyzes the transfer of a phosphate group to glutamate to form L-glutamate 5-phosphate.</text>
</comment>
<keyword evidence="6 8" id="KW-0418">Kinase</keyword>
<dbReference type="PROSITE" id="PS50890">
    <property type="entry name" value="PUA"/>
    <property type="match status" value="1"/>
</dbReference>
<evidence type="ECO:0000259" key="9">
    <source>
        <dbReference type="SMART" id="SM00359"/>
    </source>
</evidence>
<dbReference type="Gene3D" id="3.40.1160.10">
    <property type="entry name" value="Acetylglutamate kinase-like"/>
    <property type="match status" value="1"/>
</dbReference>
<keyword evidence="7 8" id="KW-0067">ATP-binding</keyword>
<keyword evidence="1 8" id="KW-0963">Cytoplasm</keyword>
<dbReference type="InterPro" id="IPR036974">
    <property type="entry name" value="PUA_sf"/>
</dbReference>
<feature type="binding site" evidence="8">
    <location>
        <position position="21"/>
    </location>
    <ligand>
        <name>ATP</name>
        <dbReference type="ChEBI" id="CHEBI:30616"/>
    </ligand>
</feature>
<dbReference type="Pfam" id="PF00696">
    <property type="entry name" value="AA_kinase"/>
    <property type="match status" value="1"/>
</dbReference>
<evidence type="ECO:0000256" key="1">
    <source>
        <dbReference type="ARBA" id="ARBA00022490"/>
    </source>
</evidence>
<feature type="domain" description="PUA" evidence="9">
    <location>
        <begin position="287"/>
        <end position="369"/>
    </location>
</feature>
<dbReference type="PIRSF" id="PIRSF000729">
    <property type="entry name" value="GK"/>
    <property type="match status" value="1"/>
</dbReference>
<evidence type="ECO:0000313" key="10">
    <source>
        <dbReference type="EMBL" id="MXO74570.1"/>
    </source>
</evidence>
<dbReference type="InterPro" id="IPR011529">
    <property type="entry name" value="Glu_5kinase"/>
</dbReference>
<dbReference type="InterPro" id="IPR001048">
    <property type="entry name" value="Asp/Glu/Uridylate_kinase"/>
</dbReference>
<dbReference type="EMBL" id="WTZA01000001">
    <property type="protein sequence ID" value="MXO74570.1"/>
    <property type="molecule type" value="Genomic_DNA"/>
</dbReference>
<dbReference type="InterPro" id="IPR005715">
    <property type="entry name" value="Glu_5kinase/COase_Synthase"/>
</dbReference>
<evidence type="ECO:0000256" key="6">
    <source>
        <dbReference type="ARBA" id="ARBA00022777"/>
    </source>
</evidence>
<dbReference type="GO" id="GO:0055129">
    <property type="term" value="P:L-proline biosynthetic process"/>
    <property type="evidence" value="ECO:0007669"/>
    <property type="project" value="UniProtKB-UniRule"/>
</dbReference>
<evidence type="ECO:0000256" key="3">
    <source>
        <dbReference type="ARBA" id="ARBA00022650"/>
    </source>
</evidence>
<evidence type="ECO:0000256" key="7">
    <source>
        <dbReference type="ARBA" id="ARBA00022840"/>
    </source>
</evidence>
<dbReference type="PANTHER" id="PTHR43654">
    <property type="entry name" value="GLUTAMATE 5-KINASE"/>
    <property type="match status" value="1"/>
</dbReference>
<sequence>MIIERLSQLADPALCPRIVLKVGSALLVERGGGVRGEWLASLVAEIAEAQARGQQVVVVSSGAIALGAARLGLAKGGRASLADAQAAAAVGQIALAGTWAELLAGHGLTAAQLLLTIDDLEDRRRYLNAASTLARLLESGAVPVVNENDSVATAEIRFGDNDRLAARVAQAARADAVVLLSDVDGLFDRDPKDPGAALVREVAGIDETIRAMASGGSASGMGSGGMVSKLQAAELAGRAGIALAIVNGTHRAPIARALGQGTGTLFLAQRRDGGRKAWLGGRLAPAGVLTVDTGCADALAAGSSLLAAGVVGVDGDFARGDLVTIHSAKGDRLAQGLVEYAAADCRAIAGRKAAEQAEILGYAPRAAVVHRDHMVLL</sequence>
<dbReference type="Pfam" id="PF01472">
    <property type="entry name" value="PUA"/>
    <property type="match status" value="1"/>
</dbReference>
<dbReference type="GO" id="GO:0004349">
    <property type="term" value="F:glutamate 5-kinase activity"/>
    <property type="evidence" value="ECO:0007669"/>
    <property type="project" value="UniProtKB-UniRule"/>
</dbReference>
<evidence type="ECO:0000256" key="5">
    <source>
        <dbReference type="ARBA" id="ARBA00022741"/>
    </source>
</evidence>
<name>A0A6I4TEK0_9SPHN</name>
<feature type="binding site" evidence="8">
    <location>
        <begin position="181"/>
        <end position="182"/>
    </location>
    <ligand>
        <name>ATP</name>
        <dbReference type="ChEBI" id="CHEBI:30616"/>
    </ligand>
</feature>
<feature type="binding site" evidence="8">
    <location>
        <position position="149"/>
    </location>
    <ligand>
        <name>substrate</name>
    </ligand>
</feature>
<comment type="similarity">
    <text evidence="8">Belongs to the glutamate 5-kinase family.</text>
</comment>
<dbReference type="OrthoDB" id="9804434at2"/>
<protein>
    <recommendedName>
        <fullName evidence="8">Glutamate 5-kinase</fullName>
        <ecNumber evidence="8">2.7.2.11</ecNumber>
    </recommendedName>
    <alternativeName>
        <fullName evidence="8">Gamma-glutamyl kinase</fullName>
        <shortName evidence="8">GK</shortName>
    </alternativeName>
</protein>
<dbReference type="HAMAP" id="MF_00456">
    <property type="entry name" value="ProB"/>
    <property type="match status" value="1"/>
</dbReference>
<evidence type="ECO:0000256" key="4">
    <source>
        <dbReference type="ARBA" id="ARBA00022679"/>
    </source>
</evidence>
<keyword evidence="11" id="KW-1185">Reference proteome</keyword>
<accession>A0A6I4TEK0</accession>
<comment type="pathway">
    <text evidence="8">Amino-acid biosynthesis; L-proline biosynthesis; L-glutamate 5-semialdehyde from L-glutamate: step 1/2.</text>
</comment>
<dbReference type="AlphaFoldDB" id="A0A6I4TEK0"/>
<dbReference type="PROSITE" id="PS00902">
    <property type="entry name" value="GLUTAMATE_5_KINASE"/>
    <property type="match status" value="1"/>
</dbReference>
<dbReference type="UniPathway" id="UPA00098">
    <property type="reaction ID" value="UER00359"/>
</dbReference>
<keyword evidence="4 8" id="KW-0808">Transferase</keyword>
<dbReference type="InterPro" id="IPR019797">
    <property type="entry name" value="Glutamate_5-kinase_CS"/>
</dbReference>
<keyword evidence="2 8" id="KW-0028">Amino-acid biosynthesis</keyword>
<evidence type="ECO:0000256" key="8">
    <source>
        <dbReference type="HAMAP-Rule" id="MF_00456"/>
    </source>
</evidence>
<dbReference type="GO" id="GO:0005524">
    <property type="term" value="F:ATP binding"/>
    <property type="evidence" value="ECO:0007669"/>
    <property type="project" value="UniProtKB-KW"/>
</dbReference>
<comment type="caution">
    <text evidence="10">The sequence shown here is derived from an EMBL/GenBank/DDBJ whole genome shotgun (WGS) entry which is preliminary data.</text>
</comment>
<dbReference type="Proteomes" id="UP000439522">
    <property type="component" value="Unassembled WGS sequence"/>
</dbReference>
<proteinExistence type="inferred from homology"/>
<gene>
    <name evidence="8" type="primary">proB</name>
    <name evidence="10" type="ORF">GRI40_04950</name>
</gene>
<feature type="binding site" evidence="8">
    <location>
        <position position="61"/>
    </location>
    <ligand>
        <name>substrate</name>
    </ligand>
</feature>
<dbReference type="SUPFAM" id="SSF53633">
    <property type="entry name" value="Carbamate kinase-like"/>
    <property type="match status" value="1"/>
</dbReference>
<dbReference type="InterPro" id="IPR001057">
    <property type="entry name" value="Glu/AcGlu_kinase"/>
</dbReference>
<evidence type="ECO:0000256" key="2">
    <source>
        <dbReference type="ARBA" id="ARBA00022605"/>
    </source>
</evidence>